<feature type="region of interest" description="Disordered" evidence="3">
    <location>
        <begin position="704"/>
        <end position="725"/>
    </location>
</feature>
<dbReference type="InterPro" id="IPR029614">
    <property type="entry name" value="CECR2"/>
</dbReference>
<dbReference type="EMBL" id="BEZZ01000384">
    <property type="protein sequence ID" value="GCC31709.1"/>
    <property type="molecule type" value="Genomic_DNA"/>
</dbReference>
<dbReference type="SMART" id="SM00297">
    <property type="entry name" value="BROMO"/>
    <property type="match status" value="1"/>
</dbReference>
<dbReference type="InterPro" id="IPR018359">
    <property type="entry name" value="Bromodomain_CS"/>
</dbReference>
<dbReference type="OrthoDB" id="303107at2759"/>
<dbReference type="PANTHER" id="PTHR47092">
    <property type="entry name" value="CAT EYE SYNDROME CRITICAL REGION PROTEIN 2"/>
    <property type="match status" value="1"/>
</dbReference>
<dbReference type="PRINTS" id="PR00503">
    <property type="entry name" value="BROMODOMAIN"/>
</dbReference>
<evidence type="ECO:0000256" key="3">
    <source>
        <dbReference type="SAM" id="MobiDB-lite"/>
    </source>
</evidence>
<evidence type="ECO:0000256" key="1">
    <source>
        <dbReference type="ARBA" id="ARBA00023117"/>
    </source>
</evidence>
<proteinExistence type="predicted"/>
<feature type="region of interest" description="Disordered" evidence="3">
    <location>
        <begin position="409"/>
        <end position="433"/>
    </location>
</feature>
<dbReference type="PANTHER" id="PTHR47092:SF1">
    <property type="entry name" value="CHROMATIN REMODELING REGULATOR CECR2"/>
    <property type="match status" value="1"/>
</dbReference>
<feature type="domain" description="Bromo" evidence="4">
    <location>
        <begin position="454"/>
        <end position="524"/>
    </location>
</feature>
<protein>
    <recommendedName>
        <fullName evidence="4">Bromo domain-containing protein</fullName>
    </recommendedName>
</protein>
<name>A0A401SMS3_CHIPU</name>
<keyword evidence="6" id="KW-1185">Reference proteome</keyword>
<evidence type="ECO:0000313" key="6">
    <source>
        <dbReference type="Proteomes" id="UP000287033"/>
    </source>
</evidence>
<dbReference type="Proteomes" id="UP000287033">
    <property type="component" value="Unassembled WGS sequence"/>
</dbReference>
<organism evidence="5 6">
    <name type="scientific">Chiloscyllium punctatum</name>
    <name type="common">Brownbanded bambooshark</name>
    <name type="synonym">Hemiscyllium punctatum</name>
    <dbReference type="NCBI Taxonomy" id="137246"/>
    <lineage>
        <taxon>Eukaryota</taxon>
        <taxon>Metazoa</taxon>
        <taxon>Chordata</taxon>
        <taxon>Craniata</taxon>
        <taxon>Vertebrata</taxon>
        <taxon>Chondrichthyes</taxon>
        <taxon>Elasmobranchii</taxon>
        <taxon>Galeomorphii</taxon>
        <taxon>Galeoidea</taxon>
        <taxon>Orectolobiformes</taxon>
        <taxon>Hemiscylliidae</taxon>
        <taxon>Chiloscyllium</taxon>
    </lineage>
</organism>
<gene>
    <name evidence="5" type="ORF">chiPu_0010170</name>
</gene>
<feature type="compositionally biased region" description="Polar residues" evidence="3">
    <location>
        <begin position="1198"/>
        <end position="1213"/>
    </location>
</feature>
<dbReference type="Gene3D" id="1.20.920.10">
    <property type="entry name" value="Bromodomain-like"/>
    <property type="match status" value="1"/>
</dbReference>
<dbReference type="STRING" id="137246.A0A401SMS3"/>
<evidence type="ECO:0000313" key="5">
    <source>
        <dbReference type="EMBL" id="GCC31709.1"/>
    </source>
</evidence>
<dbReference type="Pfam" id="PF00439">
    <property type="entry name" value="Bromodomain"/>
    <property type="match status" value="1"/>
</dbReference>
<feature type="compositionally biased region" description="Basic residues" evidence="3">
    <location>
        <begin position="194"/>
        <end position="206"/>
    </location>
</feature>
<dbReference type="OMA" id="DIIRHRW"/>
<accession>A0A401SMS3</accession>
<feature type="compositionally biased region" description="Basic and acidic residues" evidence="3">
    <location>
        <begin position="423"/>
        <end position="433"/>
    </location>
</feature>
<feature type="compositionally biased region" description="Basic and acidic residues" evidence="3">
    <location>
        <begin position="709"/>
        <end position="721"/>
    </location>
</feature>
<dbReference type="SUPFAM" id="SSF47370">
    <property type="entry name" value="Bromodomain"/>
    <property type="match status" value="1"/>
</dbReference>
<dbReference type="InterPro" id="IPR001487">
    <property type="entry name" value="Bromodomain"/>
</dbReference>
<dbReference type="InterPro" id="IPR036427">
    <property type="entry name" value="Bromodomain-like_sf"/>
</dbReference>
<feature type="region of interest" description="Disordered" evidence="3">
    <location>
        <begin position="816"/>
        <end position="844"/>
    </location>
</feature>
<dbReference type="AlphaFoldDB" id="A0A401SMS3"/>
<feature type="region of interest" description="Disordered" evidence="3">
    <location>
        <begin position="174"/>
        <end position="212"/>
    </location>
</feature>
<evidence type="ECO:0000256" key="2">
    <source>
        <dbReference type="PROSITE-ProRule" id="PRU00035"/>
    </source>
</evidence>
<feature type="compositionally biased region" description="Basic and acidic residues" evidence="3">
    <location>
        <begin position="177"/>
        <end position="193"/>
    </location>
</feature>
<feature type="compositionally biased region" description="Polar residues" evidence="3">
    <location>
        <begin position="825"/>
        <end position="844"/>
    </location>
</feature>
<evidence type="ECO:0000259" key="4">
    <source>
        <dbReference type="PROSITE" id="PS50014"/>
    </source>
</evidence>
<sequence length="1213" mass="138430">MAQPGCVRSRGRVSAEKLRSWWEVPAIAHFCSLFRAAFSLPDFEIEEFEDALLVNNWNFLEDLVSKLLRGCYQRKDISIENFHVYLEDIIRHRWEIEEGKENPLQGIHFRALSSRVIIEILHKLCDYRLDATDVFDLLKGLEADSLRVEPLGEDSVGARYWYFYGTRLYKELPPPKLPKETSKSKAPKNDNKRGKNSRVVHKNIKTKSKDEKQKKWKLRYNLCKTSDKFGRVEKESGIMDGTSDEESKMQKENDADSSMTMHLEEWNTWSLVCHTLEEWQHLADGFKESQCSKERKLYKILAENFIPEISNLIIQKEKQLQKKYAEIVPRRASDRLLVKRTQQEELQRQTLFGRLGEKGVKDGFYLAAQRLYTPQEIKRIEEEGKILAQQERARRRQLREERQMSYVKSTLKRKCNSKAPSPAKHEEPVKKRPELHYTDDEEYVSMYKVLDTVKGHKDSWPFNEPVDESYAPGYHKIIEEPMDLSTIENKLSKKKYSSKWAFESDFRLMFDNCEQYNGKGNEYTQMARAVERCFNKAMAKYFPKDEVDSDDDFQAKMMWEKKDKHKSKVNHPANDETEILTETTDVFGSPKVNGVVNSHPATDVPHIIADSSKKEDAEQQLCNKLPLPSQMQIIEEKQTSASSPLPGSDVIQQSPIPRVPERIVMEPIRKRFQQQYRMQQQMLVNGPVTPASAGSGSTKLQTVGLSSDGHGDATPHTDFNLDKYPNNPLGQTSQRALVKGAHLDQTANSDLFSTDQHHLVNREPISNKVTPLNASAANLLQQDTTGKSTESERLGGILALKKQKLFQSNEIGEKDSEGCKLREGQNLSNSLTTSEKQSMRNPKSTENLRLKLTNNAETHSNLTNCSGGTIGTVQHRNPAVLVAHPDTRHQFGPVPAYMHYVGCNSENLASAHSFVQHAPHLMVVHPMQGQSSHLYQHPMEQQLSSHLNNIGYHAQQPIQTTVMPDRSYLAGQPGLYNQSPLLFLSDDSGQSQAILRERTDIYSEHRIPERDECNPVHEASIQKQKNEASERNVVASKIESNGEVSTHGRLQDYLDFENQTVTKRQKVIHSVSAAYNTSQISSGIYSHEIPHPALYAHAPSHNVQRLPYGQTYNPQLLRVRSVITSTSNHVIPHQVMNQGPFGMQLLSHSDMKPSPYPGTVIVQRPPFNTSGDLYMIRNLLPDYPVLKHMGRRDPDTMPQPQDKTTPTPCMNQP</sequence>
<comment type="caution">
    <text evidence="5">The sequence shown here is derived from an EMBL/GenBank/DDBJ whole genome shotgun (WGS) entry which is preliminary data.</text>
</comment>
<dbReference type="PROSITE" id="PS00633">
    <property type="entry name" value="BROMODOMAIN_1"/>
    <property type="match status" value="1"/>
</dbReference>
<dbReference type="GO" id="GO:0007338">
    <property type="term" value="P:single fertilization"/>
    <property type="evidence" value="ECO:0007669"/>
    <property type="project" value="TreeGrafter"/>
</dbReference>
<reference evidence="5 6" key="1">
    <citation type="journal article" date="2018" name="Nat. Ecol. Evol.">
        <title>Shark genomes provide insights into elasmobranch evolution and the origin of vertebrates.</title>
        <authorList>
            <person name="Hara Y"/>
            <person name="Yamaguchi K"/>
            <person name="Onimaru K"/>
            <person name="Kadota M"/>
            <person name="Koyanagi M"/>
            <person name="Keeley SD"/>
            <person name="Tatsumi K"/>
            <person name="Tanaka K"/>
            <person name="Motone F"/>
            <person name="Kageyama Y"/>
            <person name="Nozu R"/>
            <person name="Adachi N"/>
            <person name="Nishimura O"/>
            <person name="Nakagawa R"/>
            <person name="Tanegashima C"/>
            <person name="Kiyatake I"/>
            <person name="Matsumoto R"/>
            <person name="Murakumo K"/>
            <person name="Nishida K"/>
            <person name="Terakita A"/>
            <person name="Kuratani S"/>
            <person name="Sato K"/>
            <person name="Hyodo S Kuraku.S."/>
        </authorList>
    </citation>
    <scope>NUCLEOTIDE SEQUENCE [LARGE SCALE GENOMIC DNA]</scope>
</reference>
<dbReference type="PROSITE" id="PS50014">
    <property type="entry name" value="BROMODOMAIN_2"/>
    <property type="match status" value="1"/>
</dbReference>
<feature type="region of interest" description="Disordered" evidence="3">
    <location>
        <begin position="1188"/>
        <end position="1213"/>
    </location>
</feature>
<keyword evidence="1 2" id="KW-0103">Bromodomain</keyword>
<dbReference type="GO" id="GO:0090537">
    <property type="term" value="C:CERF complex"/>
    <property type="evidence" value="ECO:0007669"/>
    <property type="project" value="InterPro"/>
</dbReference>
<dbReference type="GO" id="GO:0006338">
    <property type="term" value="P:chromatin remodeling"/>
    <property type="evidence" value="ECO:0007669"/>
    <property type="project" value="InterPro"/>
</dbReference>